<gene>
    <name evidence="3" type="ORF">MNBD_ALPHA03-1579</name>
</gene>
<reference evidence="3" key="1">
    <citation type="submission" date="2018-06" db="EMBL/GenBank/DDBJ databases">
        <authorList>
            <person name="Zhirakovskaya E."/>
        </authorList>
    </citation>
    <scope>NUCLEOTIDE SEQUENCE</scope>
</reference>
<evidence type="ECO:0000256" key="1">
    <source>
        <dbReference type="ARBA" id="ARBA00006226"/>
    </source>
</evidence>
<evidence type="ECO:0000313" key="3">
    <source>
        <dbReference type="EMBL" id="VAX08643.1"/>
    </source>
</evidence>
<dbReference type="InterPro" id="IPR051803">
    <property type="entry name" value="TA_system_RelE-like_toxin"/>
</dbReference>
<dbReference type="EMBL" id="UOFW01000243">
    <property type="protein sequence ID" value="VAX08643.1"/>
    <property type="molecule type" value="Genomic_DNA"/>
</dbReference>
<comment type="similarity">
    <text evidence="1">Belongs to the RelE toxin family.</text>
</comment>
<dbReference type="Gene3D" id="3.30.2310.20">
    <property type="entry name" value="RelE-like"/>
    <property type="match status" value="1"/>
</dbReference>
<sequence length="102" mass="11885">MANYKLSNDAKDDLIRIHQWGVHEHGEAAADEYYNAFFDHFEILAQQPLLYPSVSHIQKGYRRSICGVDAVYYRVMDNGVEIMNIIGQQDFKKLFDDTQNSR</sequence>
<accession>A0A3B1B9L4</accession>
<evidence type="ECO:0000256" key="2">
    <source>
        <dbReference type="ARBA" id="ARBA00022649"/>
    </source>
</evidence>
<dbReference type="InterPro" id="IPR007712">
    <property type="entry name" value="RelE/ParE_toxin"/>
</dbReference>
<organism evidence="3">
    <name type="scientific">hydrothermal vent metagenome</name>
    <dbReference type="NCBI Taxonomy" id="652676"/>
    <lineage>
        <taxon>unclassified sequences</taxon>
        <taxon>metagenomes</taxon>
        <taxon>ecological metagenomes</taxon>
    </lineage>
</organism>
<proteinExistence type="inferred from homology"/>
<name>A0A3B1B9L4_9ZZZZ</name>
<dbReference type="PANTHER" id="PTHR33755">
    <property type="entry name" value="TOXIN PARE1-RELATED"/>
    <property type="match status" value="1"/>
</dbReference>
<protein>
    <recommendedName>
        <fullName evidence="4">Death on curing protein, Doc toxin</fullName>
    </recommendedName>
</protein>
<evidence type="ECO:0008006" key="4">
    <source>
        <dbReference type="Google" id="ProtNLM"/>
    </source>
</evidence>
<keyword evidence="2" id="KW-1277">Toxin-antitoxin system</keyword>
<dbReference type="AlphaFoldDB" id="A0A3B1B9L4"/>
<dbReference type="InterPro" id="IPR035093">
    <property type="entry name" value="RelE/ParE_toxin_dom_sf"/>
</dbReference>
<dbReference type="PANTHER" id="PTHR33755:SF9">
    <property type="entry name" value="TOXIN PARE1"/>
    <property type="match status" value="1"/>
</dbReference>
<dbReference type="Pfam" id="PF05016">
    <property type="entry name" value="ParE_toxin"/>
    <property type="match status" value="1"/>
</dbReference>